<accession>A0A2P2K3R0</accession>
<reference evidence="1" key="1">
    <citation type="submission" date="2018-02" db="EMBL/GenBank/DDBJ databases">
        <title>Rhizophora mucronata_Transcriptome.</title>
        <authorList>
            <person name="Meera S.P."/>
            <person name="Sreeshan A."/>
            <person name="Augustine A."/>
        </authorList>
    </citation>
    <scope>NUCLEOTIDE SEQUENCE</scope>
    <source>
        <tissue evidence="1">Leaf</tissue>
    </source>
</reference>
<protein>
    <submittedName>
        <fullName evidence="1">Uncharacterized protein</fullName>
    </submittedName>
</protein>
<organism evidence="1">
    <name type="scientific">Rhizophora mucronata</name>
    <name type="common">Asiatic mangrove</name>
    <dbReference type="NCBI Taxonomy" id="61149"/>
    <lineage>
        <taxon>Eukaryota</taxon>
        <taxon>Viridiplantae</taxon>
        <taxon>Streptophyta</taxon>
        <taxon>Embryophyta</taxon>
        <taxon>Tracheophyta</taxon>
        <taxon>Spermatophyta</taxon>
        <taxon>Magnoliopsida</taxon>
        <taxon>eudicotyledons</taxon>
        <taxon>Gunneridae</taxon>
        <taxon>Pentapetalae</taxon>
        <taxon>rosids</taxon>
        <taxon>fabids</taxon>
        <taxon>Malpighiales</taxon>
        <taxon>Rhizophoraceae</taxon>
        <taxon>Rhizophora</taxon>
    </lineage>
</organism>
<dbReference type="EMBL" id="GGEC01019888">
    <property type="protein sequence ID" value="MBX00372.1"/>
    <property type="molecule type" value="Transcribed_RNA"/>
</dbReference>
<evidence type="ECO:0000313" key="1">
    <source>
        <dbReference type="EMBL" id="MBX00372.1"/>
    </source>
</evidence>
<dbReference type="AlphaFoldDB" id="A0A2P2K3R0"/>
<name>A0A2P2K3R0_RHIMU</name>
<sequence>MDTSLVVQSRGLLPLLQFRWSSAVLYRVVPRTKENKLAGLKVLRALYLSPLINCLL</sequence>
<proteinExistence type="predicted"/>